<name>A0ABQ4E030_9ACTN</name>
<dbReference type="EMBL" id="BONW01000013">
    <property type="protein sequence ID" value="GIG88087.1"/>
    <property type="molecule type" value="Genomic_DNA"/>
</dbReference>
<proteinExistence type="predicted"/>
<organism evidence="2 3">
    <name type="scientific">Plantactinospora endophytica</name>
    <dbReference type="NCBI Taxonomy" id="673535"/>
    <lineage>
        <taxon>Bacteria</taxon>
        <taxon>Bacillati</taxon>
        <taxon>Actinomycetota</taxon>
        <taxon>Actinomycetes</taxon>
        <taxon>Micromonosporales</taxon>
        <taxon>Micromonosporaceae</taxon>
        <taxon>Plantactinospora</taxon>
    </lineage>
</organism>
<dbReference type="InterPro" id="IPR046732">
    <property type="entry name" value="DUF6624"/>
</dbReference>
<sequence length="176" mass="19236">MLCEVGDPAQERRRDPPTAPDLRREFLEMAEADQAERTGKVNANTDARRTDRLREVMAEHGWPDANLVGTDGASAAWLIAQHADNDVELQRRALELMCVAVAAGAADPTELAYLEDRVAANSGRPQIYGTQFGGCRDGRPVPAPLADEAGVHDRRARVGLQPLDEYLAEFQDVCGE</sequence>
<protein>
    <recommendedName>
        <fullName evidence="4">DUF222 domain-containing protein</fullName>
    </recommendedName>
</protein>
<feature type="region of interest" description="Disordered" evidence="1">
    <location>
        <begin position="1"/>
        <end position="21"/>
    </location>
</feature>
<comment type="caution">
    <text evidence="2">The sequence shown here is derived from an EMBL/GenBank/DDBJ whole genome shotgun (WGS) entry which is preliminary data.</text>
</comment>
<dbReference type="Pfam" id="PF20329">
    <property type="entry name" value="DUF6624"/>
    <property type="match status" value="1"/>
</dbReference>
<keyword evidence="3" id="KW-1185">Reference proteome</keyword>
<evidence type="ECO:0000313" key="3">
    <source>
        <dbReference type="Proteomes" id="UP000646749"/>
    </source>
</evidence>
<evidence type="ECO:0000313" key="2">
    <source>
        <dbReference type="EMBL" id="GIG88087.1"/>
    </source>
</evidence>
<feature type="compositionally biased region" description="Basic and acidic residues" evidence="1">
    <location>
        <begin position="9"/>
        <end position="21"/>
    </location>
</feature>
<evidence type="ECO:0000256" key="1">
    <source>
        <dbReference type="SAM" id="MobiDB-lite"/>
    </source>
</evidence>
<reference evidence="2 3" key="1">
    <citation type="submission" date="2021-01" db="EMBL/GenBank/DDBJ databases">
        <title>Whole genome shotgun sequence of Plantactinospora endophytica NBRC 110450.</title>
        <authorList>
            <person name="Komaki H."/>
            <person name="Tamura T."/>
        </authorList>
    </citation>
    <scope>NUCLEOTIDE SEQUENCE [LARGE SCALE GENOMIC DNA]</scope>
    <source>
        <strain evidence="2 3">NBRC 110450</strain>
    </source>
</reference>
<dbReference type="Proteomes" id="UP000646749">
    <property type="component" value="Unassembled WGS sequence"/>
</dbReference>
<accession>A0ABQ4E030</accession>
<gene>
    <name evidence="2" type="ORF">Pen02_30230</name>
</gene>
<evidence type="ECO:0008006" key="4">
    <source>
        <dbReference type="Google" id="ProtNLM"/>
    </source>
</evidence>